<dbReference type="SUPFAM" id="SSF49464">
    <property type="entry name" value="Carboxypeptidase regulatory domain-like"/>
    <property type="match status" value="1"/>
</dbReference>
<keyword evidence="2" id="KW-1185">Reference proteome</keyword>
<dbReference type="Pfam" id="PF13620">
    <property type="entry name" value="CarboxypepD_reg"/>
    <property type="match status" value="1"/>
</dbReference>
<protein>
    <submittedName>
        <fullName evidence="1">Carboxypeptidase regulatory-like domain-containing protein</fullName>
    </submittedName>
</protein>
<dbReference type="RefSeq" id="WP_102331048.1">
    <property type="nucleotide sequence ID" value="NZ_CP058566.2"/>
</dbReference>
<dbReference type="InterPro" id="IPR008969">
    <property type="entry name" value="CarboxyPept-like_regulatory"/>
</dbReference>
<dbReference type="Gene3D" id="2.60.40.10">
    <property type="entry name" value="Immunoglobulins"/>
    <property type="match status" value="1"/>
</dbReference>
<dbReference type="GO" id="GO:0004180">
    <property type="term" value="F:carboxypeptidase activity"/>
    <property type="evidence" value="ECO:0007669"/>
    <property type="project" value="UniProtKB-KW"/>
</dbReference>
<proteinExistence type="predicted"/>
<dbReference type="Proteomes" id="UP000235653">
    <property type="component" value="Unassembled WGS sequence"/>
</dbReference>
<reference evidence="1 2" key="1">
    <citation type="journal article" date="2017" name="ISME J.">
        <title>Grape pomace compost harbors organohalide-respiring Dehalogenimonas species with novel reductive dehalogenase genes.</title>
        <authorList>
            <person name="Yang Y."/>
            <person name="Higgins S.A."/>
            <person name="Yan J."/>
            <person name="Simsir B."/>
            <person name="Chourey K."/>
            <person name="Iyer R."/>
            <person name="Hettich R.L."/>
            <person name="Baldwin B."/>
            <person name="Ogles D.M."/>
            <person name="Loffler F.E."/>
        </authorList>
    </citation>
    <scope>NUCLEOTIDE SEQUENCE [LARGE SCALE GENOMIC DNA]</scope>
    <source>
        <strain evidence="1 2">GP</strain>
    </source>
</reference>
<accession>A0A2P5P6W4</accession>
<dbReference type="AlphaFoldDB" id="A0A2P5P6W4"/>
<dbReference type="EMBL" id="JQAN02000010">
    <property type="protein sequence ID" value="PPD58038.1"/>
    <property type="molecule type" value="Genomic_DNA"/>
</dbReference>
<comment type="caution">
    <text evidence="1">The sequence shown here is derived from an EMBL/GenBank/DDBJ whole genome shotgun (WGS) entry which is preliminary data.</text>
</comment>
<sequence length="120" mass="12619">MKKIVIALTAILLALFPLACAQGPTIPDKVDFKITVTGKSNAPLEGAKVASESQPGGQLKLTGLTDSNGNVIFAGIKVGAYKFYISLFDYEQAEVSFIITTINNKLTVKMTPVAGAPTTT</sequence>
<evidence type="ECO:0000313" key="2">
    <source>
        <dbReference type="Proteomes" id="UP000235653"/>
    </source>
</evidence>
<organism evidence="1 2">
    <name type="scientific">Dehalogenimonas etheniformans</name>
    <dbReference type="NCBI Taxonomy" id="1536648"/>
    <lineage>
        <taxon>Bacteria</taxon>
        <taxon>Bacillati</taxon>
        <taxon>Chloroflexota</taxon>
        <taxon>Dehalococcoidia</taxon>
        <taxon>Dehalococcoidales</taxon>
        <taxon>Dehalococcoidaceae</taxon>
        <taxon>Dehalogenimonas</taxon>
    </lineage>
</organism>
<gene>
    <name evidence="1" type="ORF">JP09_007035</name>
</gene>
<evidence type="ECO:0000313" key="1">
    <source>
        <dbReference type="EMBL" id="PPD58038.1"/>
    </source>
</evidence>
<dbReference type="InterPro" id="IPR013783">
    <property type="entry name" value="Ig-like_fold"/>
</dbReference>
<name>A0A2P5P6W4_9CHLR</name>